<dbReference type="InterPro" id="IPR005471">
    <property type="entry name" value="Tscrpt_reg_IclR_N"/>
</dbReference>
<comment type="caution">
    <text evidence="4">The sequence shown here is derived from an EMBL/GenBank/DDBJ whole genome shotgun (WGS) entry which is preliminary data.</text>
</comment>
<dbReference type="EMBL" id="JBHRTQ010000001">
    <property type="protein sequence ID" value="MFC3172651.1"/>
    <property type="molecule type" value="Genomic_DNA"/>
</dbReference>
<dbReference type="Gene3D" id="3.30.450.40">
    <property type="match status" value="1"/>
</dbReference>
<dbReference type="InterPro" id="IPR050707">
    <property type="entry name" value="HTH_MetabolicPath_Reg"/>
</dbReference>
<protein>
    <submittedName>
        <fullName evidence="4">Helix-turn-helix domain-containing protein</fullName>
    </submittedName>
</protein>
<dbReference type="InterPro" id="IPR036388">
    <property type="entry name" value="WH-like_DNA-bd_sf"/>
</dbReference>
<accession>A0ABV7IJ02</accession>
<sequence>MATVLESNKVKIAKRVIEVFEYFDENHPTATVMDIVRRYGRPQSSTSELLSSLVDMGLLYKDRRQRSYWPTPRLAVMGAGAQPAPVRDGRLFVFMDRLARSTRYSVALFGMVGTHVQVFHWSPGSDPRAAAIHRGSSEPLSSSVAGQLLLSSMESDQVAGMLRRLNAESEGGRLKVAELAEQVAALRHAGHATGAAGFLPDHQVTAIMLRAQPEERPLALGIIYPEGAAVDTNAMLATLERGIGGAAPLADGAEAQDAPLMAPMMAAV</sequence>
<keyword evidence="1" id="KW-0805">Transcription regulation</keyword>
<gene>
    <name evidence="4" type="ORF">ACFOD9_00150</name>
</gene>
<evidence type="ECO:0000259" key="3">
    <source>
        <dbReference type="Pfam" id="PF09339"/>
    </source>
</evidence>
<feature type="domain" description="HTH iclR-type" evidence="3">
    <location>
        <begin position="14"/>
        <end position="62"/>
    </location>
</feature>
<evidence type="ECO:0000313" key="4">
    <source>
        <dbReference type="EMBL" id="MFC3172651.1"/>
    </source>
</evidence>
<dbReference type="InterPro" id="IPR029016">
    <property type="entry name" value="GAF-like_dom_sf"/>
</dbReference>
<dbReference type="SUPFAM" id="SSF55781">
    <property type="entry name" value="GAF domain-like"/>
    <property type="match status" value="1"/>
</dbReference>
<dbReference type="SUPFAM" id="SSF46785">
    <property type="entry name" value="Winged helix' DNA-binding domain"/>
    <property type="match status" value="1"/>
</dbReference>
<dbReference type="Proteomes" id="UP001595604">
    <property type="component" value="Unassembled WGS sequence"/>
</dbReference>
<dbReference type="InterPro" id="IPR036390">
    <property type="entry name" value="WH_DNA-bd_sf"/>
</dbReference>
<name>A0ABV7IJ02_9SPHN</name>
<dbReference type="PANTHER" id="PTHR30136">
    <property type="entry name" value="HELIX-TURN-HELIX TRANSCRIPTIONAL REGULATOR, ICLR FAMILY"/>
    <property type="match status" value="1"/>
</dbReference>
<proteinExistence type="predicted"/>
<organism evidence="4 5">
    <name type="scientific">Novosphingobium bradum</name>
    <dbReference type="NCBI Taxonomy" id="1737444"/>
    <lineage>
        <taxon>Bacteria</taxon>
        <taxon>Pseudomonadati</taxon>
        <taxon>Pseudomonadota</taxon>
        <taxon>Alphaproteobacteria</taxon>
        <taxon>Sphingomonadales</taxon>
        <taxon>Sphingomonadaceae</taxon>
        <taxon>Novosphingobium</taxon>
    </lineage>
</organism>
<evidence type="ECO:0000256" key="2">
    <source>
        <dbReference type="ARBA" id="ARBA00023163"/>
    </source>
</evidence>
<evidence type="ECO:0000313" key="5">
    <source>
        <dbReference type="Proteomes" id="UP001595604"/>
    </source>
</evidence>
<keyword evidence="2" id="KW-0804">Transcription</keyword>
<dbReference type="RefSeq" id="WP_379508048.1">
    <property type="nucleotide sequence ID" value="NZ_JBHRTQ010000001.1"/>
</dbReference>
<dbReference type="Pfam" id="PF09339">
    <property type="entry name" value="HTH_IclR"/>
    <property type="match status" value="1"/>
</dbReference>
<dbReference type="Gene3D" id="1.10.10.10">
    <property type="entry name" value="Winged helix-like DNA-binding domain superfamily/Winged helix DNA-binding domain"/>
    <property type="match status" value="1"/>
</dbReference>
<evidence type="ECO:0000256" key="1">
    <source>
        <dbReference type="ARBA" id="ARBA00023015"/>
    </source>
</evidence>
<reference evidence="5" key="1">
    <citation type="journal article" date="2019" name="Int. J. Syst. Evol. Microbiol.">
        <title>The Global Catalogue of Microorganisms (GCM) 10K type strain sequencing project: providing services to taxonomists for standard genome sequencing and annotation.</title>
        <authorList>
            <consortium name="The Broad Institute Genomics Platform"/>
            <consortium name="The Broad Institute Genome Sequencing Center for Infectious Disease"/>
            <person name="Wu L."/>
            <person name="Ma J."/>
        </authorList>
    </citation>
    <scope>NUCLEOTIDE SEQUENCE [LARGE SCALE GENOMIC DNA]</scope>
    <source>
        <strain evidence="5">KCTC 42984</strain>
    </source>
</reference>
<dbReference type="PANTHER" id="PTHR30136:SF35">
    <property type="entry name" value="HTH-TYPE TRANSCRIPTIONAL REGULATOR RV1719"/>
    <property type="match status" value="1"/>
</dbReference>
<keyword evidence="5" id="KW-1185">Reference proteome</keyword>